<name>A0A9Q3V5E9_9FLAO</name>
<dbReference type="EMBL" id="JAJNAY010000002">
    <property type="protein sequence ID" value="MCD1118456.1"/>
    <property type="molecule type" value="Genomic_DNA"/>
</dbReference>
<proteinExistence type="predicted"/>
<evidence type="ECO:0000313" key="1">
    <source>
        <dbReference type="EMBL" id="MCD1118456.1"/>
    </source>
</evidence>
<protein>
    <submittedName>
        <fullName evidence="1">Uncharacterized protein</fullName>
    </submittedName>
</protein>
<dbReference type="AlphaFoldDB" id="A0A9Q3V5E9"/>
<evidence type="ECO:0000313" key="2">
    <source>
        <dbReference type="Proteomes" id="UP001108025"/>
    </source>
</evidence>
<gene>
    <name evidence="1" type="ORF">LO744_16490</name>
</gene>
<reference evidence="1" key="1">
    <citation type="submission" date="2021-11" db="EMBL/GenBank/DDBJ databases">
        <title>Description of novel Chryseobacterium species.</title>
        <authorList>
            <person name="Saticioglu I.B."/>
            <person name="Ay H."/>
            <person name="Altun S."/>
            <person name="Duman M."/>
        </authorList>
    </citation>
    <scope>NUCLEOTIDE SEQUENCE</scope>
    <source>
        <strain evidence="1">C-17</strain>
    </source>
</reference>
<accession>A0A9Q3V5E9</accession>
<comment type="caution">
    <text evidence="1">The sequence shown here is derived from an EMBL/GenBank/DDBJ whole genome shotgun (WGS) entry which is preliminary data.</text>
</comment>
<dbReference type="Proteomes" id="UP001108025">
    <property type="component" value="Unassembled WGS sequence"/>
</dbReference>
<sequence>MKKKILFFSASIFIFIIFISTKLNLNPNFADFEIEKIFYKNYFPEPANTKTYASSLIYENENSLTFPRNKPQKIILYSNHNWLKNKYELNDDESSKLLKILNDSTKYRWGELGTPEVHYYFKYFDEKNNLIGITKIDQEGMAYSEPYLAKMKWCEIKNINEINNLIKEIEK</sequence>
<organism evidence="1 2">
    <name type="scientific">Chryseobacterium turcicum</name>
    <dbReference type="NCBI Taxonomy" id="2898076"/>
    <lineage>
        <taxon>Bacteria</taxon>
        <taxon>Pseudomonadati</taxon>
        <taxon>Bacteroidota</taxon>
        <taxon>Flavobacteriia</taxon>
        <taxon>Flavobacteriales</taxon>
        <taxon>Weeksellaceae</taxon>
        <taxon>Chryseobacterium group</taxon>
        <taxon>Chryseobacterium</taxon>
    </lineage>
</organism>
<dbReference type="RefSeq" id="WP_230671315.1">
    <property type="nucleotide sequence ID" value="NZ_JAJNAY010000002.1"/>
</dbReference>
<keyword evidence="2" id="KW-1185">Reference proteome</keyword>